<dbReference type="SMART" id="SM00318">
    <property type="entry name" value="SNc"/>
    <property type="match status" value="1"/>
</dbReference>
<evidence type="ECO:0000259" key="1">
    <source>
        <dbReference type="PROSITE" id="PS50830"/>
    </source>
</evidence>
<dbReference type="KEGG" id="kmn:HW532_11040"/>
<keyword evidence="3" id="KW-1185">Reference proteome</keyword>
<accession>A0A7S8C4C8</accession>
<evidence type="ECO:0000313" key="2">
    <source>
        <dbReference type="EMBL" id="QPC43178.1"/>
    </source>
</evidence>
<name>A0A7S8C4C8_9HYPH</name>
<evidence type="ECO:0000313" key="3">
    <source>
        <dbReference type="Proteomes" id="UP000593594"/>
    </source>
</evidence>
<reference evidence="2 3" key="1">
    <citation type="submission" date="2020-06" db="EMBL/GenBank/DDBJ databases">
        <title>Genome sequence of 2 isolates from Red Sea Mangroves.</title>
        <authorList>
            <person name="Sefrji F."/>
            <person name="Michoud G."/>
            <person name="Merlino G."/>
            <person name="Daffonchio D."/>
        </authorList>
    </citation>
    <scope>NUCLEOTIDE SEQUENCE [LARGE SCALE GENOMIC DNA]</scope>
    <source>
        <strain evidence="2 3">R1DC25</strain>
    </source>
</reference>
<dbReference type="PROSITE" id="PS50830">
    <property type="entry name" value="TNASE_3"/>
    <property type="match status" value="1"/>
</dbReference>
<dbReference type="SUPFAM" id="SSF50199">
    <property type="entry name" value="Staphylococcal nuclease"/>
    <property type="match status" value="1"/>
</dbReference>
<sequence>MTDRRRGAGIRLAGHGAIALLAALAFCQAGRPARAADAECALSAQGEAEIAAVVDARTVRLADGRVLRLAGLLGPDQGAASPPKTGEPREALAGLLRGGRVLVFPNGSQADRRGRIGAHLFVRRDGRLVWVQAALAEAGLARVMPLATGACIRPLLALEARARAAGKGLWADTANRVRPAEPPGPLYPLAGSVQIVEGTVATVAPTRARTYLNFGEDWREDFTVAIPAGARGAFEGSAADPARLTGRRIRVRGWIELRNGPMIVATRPEQIELLDGPDDEADRR</sequence>
<dbReference type="Proteomes" id="UP000593594">
    <property type="component" value="Chromosome"/>
</dbReference>
<dbReference type="EMBL" id="CP058214">
    <property type="protein sequence ID" value="QPC43178.1"/>
    <property type="molecule type" value="Genomic_DNA"/>
</dbReference>
<gene>
    <name evidence="2" type="ORF">HW532_11040</name>
</gene>
<dbReference type="InterPro" id="IPR035437">
    <property type="entry name" value="SNase_OB-fold_sf"/>
</dbReference>
<proteinExistence type="predicted"/>
<dbReference type="Gene3D" id="2.40.50.90">
    <property type="match status" value="1"/>
</dbReference>
<feature type="domain" description="TNase-like" evidence="1">
    <location>
        <begin position="44"/>
        <end position="172"/>
    </location>
</feature>
<dbReference type="AlphaFoldDB" id="A0A7S8C4C8"/>
<protein>
    <submittedName>
        <fullName evidence="2">Thermonuclease family protein</fullName>
    </submittedName>
</protein>
<dbReference type="RefSeq" id="WP_213160539.1">
    <property type="nucleotide sequence ID" value="NZ_CP058214.1"/>
</dbReference>
<dbReference type="Pfam" id="PF00565">
    <property type="entry name" value="SNase"/>
    <property type="match status" value="1"/>
</dbReference>
<organism evidence="2 3">
    <name type="scientific">Kaustia mangrovi</name>
    <dbReference type="NCBI Taxonomy" id="2593653"/>
    <lineage>
        <taxon>Bacteria</taxon>
        <taxon>Pseudomonadati</taxon>
        <taxon>Pseudomonadota</taxon>
        <taxon>Alphaproteobacteria</taxon>
        <taxon>Hyphomicrobiales</taxon>
        <taxon>Parvibaculaceae</taxon>
        <taxon>Kaustia</taxon>
    </lineage>
</organism>
<dbReference type="InterPro" id="IPR016071">
    <property type="entry name" value="Staphylococal_nuclease_OB-fold"/>
</dbReference>